<reference evidence="2" key="1">
    <citation type="journal article" date="2020" name="Stud. Mycol.">
        <title>101 Dothideomycetes genomes: a test case for predicting lifestyles and emergence of pathogens.</title>
        <authorList>
            <person name="Haridas S."/>
            <person name="Albert R."/>
            <person name="Binder M."/>
            <person name="Bloem J."/>
            <person name="Labutti K."/>
            <person name="Salamov A."/>
            <person name="Andreopoulos B."/>
            <person name="Baker S."/>
            <person name="Barry K."/>
            <person name="Bills G."/>
            <person name="Bluhm B."/>
            <person name="Cannon C."/>
            <person name="Castanera R."/>
            <person name="Culley D."/>
            <person name="Daum C."/>
            <person name="Ezra D."/>
            <person name="Gonzalez J."/>
            <person name="Henrissat B."/>
            <person name="Kuo A."/>
            <person name="Liang C."/>
            <person name="Lipzen A."/>
            <person name="Lutzoni F."/>
            <person name="Magnuson J."/>
            <person name="Mondo S."/>
            <person name="Nolan M."/>
            <person name="Ohm R."/>
            <person name="Pangilinan J."/>
            <person name="Park H.-J."/>
            <person name="Ramirez L."/>
            <person name="Alfaro M."/>
            <person name="Sun H."/>
            <person name="Tritt A."/>
            <person name="Yoshinaga Y."/>
            <person name="Zwiers L.-H."/>
            <person name="Turgeon B."/>
            <person name="Goodwin S."/>
            <person name="Spatafora J."/>
            <person name="Crous P."/>
            <person name="Grigoriev I."/>
        </authorList>
    </citation>
    <scope>NUCLEOTIDE SEQUENCE</scope>
    <source>
        <strain evidence="2">ATCC 16933</strain>
    </source>
</reference>
<evidence type="ECO:0000313" key="2">
    <source>
        <dbReference type="EMBL" id="KAF2457371.1"/>
    </source>
</evidence>
<gene>
    <name evidence="2" type="ORF">BDY21DRAFT_363668</name>
</gene>
<proteinExistence type="predicted"/>
<organism evidence="2 3">
    <name type="scientific">Lineolata rhizophorae</name>
    <dbReference type="NCBI Taxonomy" id="578093"/>
    <lineage>
        <taxon>Eukaryota</taxon>
        <taxon>Fungi</taxon>
        <taxon>Dikarya</taxon>
        <taxon>Ascomycota</taxon>
        <taxon>Pezizomycotina</taxon>
        <taxon>Dothideomycetes</taxon>
        <taxon>Dothideomycetes incertae sedis</taxon>
        <taxon>Lineolatales</taxon>
        <taxon>Lineolataceae</taxon>
        <taxon>Lineolata</taxon>
    </lineage>
</organism>
<name>A0A6A6P033_9PEZI</name>
<feature type="region of interest" description="Disordered" evidence="1">
    <location>
        <begin position="1"/>
        <end position="82"/>
    </location>
</feature>
<evidence type="ECO:0000313" key="3">
    <source>
        <dbReference type="Proteomes" id="UP000799766"/>
    </source>
</evidence>
<dbReference type="Proteomes" id="UP000799766">
    <property type="component" value="Unassembled WGS sequence"/>
</dbReference>
<dbReference type="EMBL" id="MU001680">
    <property type="protein sequence ID" value="KAF2457371.1"/>
    <property type="molecule type" value="Genomic_DNA"/>
</dbReference>
<keyword evidence="3" id="KW-1185">Reference proteome</keyword>
<sequence length="108" mass="11392">MAQKPTSSTSTHPRQRLSLYTHSTLGHDVSAALKASQPHQQQHHQHQYQHQQHQHAGARGDVHETPAPPPSPVDFGTPAVPSGAWGGSPVAAAAAVVTRRKEPGPVGA</sequence>
<evidence type="ECO:0000256" key="1">
    <source>
        <dbReference type="SAM" id="MobiDB-lite"/>
    </source>
</evidence>
<feature type="compositionally biased region" description="Polar residues" evidence="1">
    <location>
        <begin position="1"/>
        <end position="24"/>
    </location>
</feature>
<dbReference type="OrthoDB" id="5338989at2759"/>
<dbReference type="AlphaFoldDB" id="A0A6A6P033"/>
<accession>A0A6A6P033</accession>
<protein>
    <submittedName>
        <fullName evidence="2">Uncharacterized protein</fullName>
    </submittedName>
</protein>